<dbReference type="RefSeq" id="WP_013681522.1">
    <property type="nucleotide sequence ID" value="NC_015318.1"/>
</dbReference>
<dbReference type="FunCoup" id="F2LUF5">
    <property type="interactions" value="207"/>
</dbReference>
<dbReference type="KEGG" id="hmr:Hipma_0510"/>
<organism evidence="6 7">
    <name type="scientific">Hippea maritima (strain ATCC 700847 / DSM 10411 / MH2)</name>
    <dbReference type="NCBI Taxonomy" id="760142"/>
    <lineage>
        <taxon>Bacteria</taxon>
        <taxon>Pseudomonadati</taxon>
        <taxon>Campylobacterota</taxon>
        <taxon>Desulfurellia</taxon>
        <taxon>Desulfurellales</taxon>
        <taxon>Hippeaceae</taxon>
        <taxon>Hippea</taxon>
    </lineage>
</organism>
<evidence type="ECO:0000256" key="1">
    <source>
        <dbReference type="ARBA" id="ARBA00022527"/>
    </source>
</evidence>
<dbReference type="NCBIfam" id="NF003742">
    <property type="entry name" value="PRK05339.1"/>
    <property type="match status" value="1"/>
</dbReference>
<dbReference type="HOGENOM" id="CLU_046206_2_1_7"/>
<comment type="similarity">
    <text evidence="5">Belongs to the pyruvate, phosphate/water dikinase regulatory protein family. PDRP subfamily.</text>
</comment>
<dbReference type="EC" id="2.7.11.32" evidence="5"/>
<dbReference type="GO" id="GO:0004674">
    <property type="term" value="F:protein serine/threonine kinase activity"/>
    <property type="evidence" value="ECO:0007669"/>
    <property type="project" value="UniProtKB-UniRule"/>
</dbReference>
<proteinExistence type="inferred from homology"/>
<dbReference type="EMBL" id="CP002606">
    <property type="protein sequence ID" value="AEA33481.1"/>
    <property type="molecule type" value="Genomic_DNA"/>
</dbReference>
<comment type="catalytic activity">
    <reaction evidence="5">
        <text>N(tele)-phospho-L-histidyl/O-phospho-L-threonyl-[pyruvate, phosphate dikinase] + phosphate + H(+) = N(tele)-phospho-L-histidyl/L-threonyl-[pyruvate, phosphate dikinase] + diphosphate</text>
        <dbReference type="Rhea" id="RHEA:43696"/>
        <dbReference type="Rhea" id="RHEA-COMP:10650"/>
        <dbReference type="Rhea" id="RHEA-COMP:10651"/>
        <dbReference type="ChEBI" id="CHEBI:15378"/>
        <dbReference type="ChEBI" id="CHEBI:30013"/>
        <dbReference type="ChEBI" id="CHEBI:33019"/>
        <dbReference type="ChEBI" id="CHEBI:43474"/>
        <dbReference type="ChEBI" id="CHEBI:61977"/>
        <dbReference type="ChEBI" id="CHEBI:83586"/>
        <dbReference type="EC" id="2.7.4.27"/>
    </reaction>
</comment>
<dbReference type="HAMAP" id="MF_00921">
    <property type="entry name" value="PDRP"/>
    <property type="match status" value="1"/>
</dbReference>
<dbReference type="Proteomes" id="UP000008139">
    <property type="component" value="Chromosome"/>
</dbReference>
<dbReference type="InterPro" id="IPR026565">
    <property type="entry name" value="PPDK_reg"/>
</dbReference>
<dbReference type="AlphaFoldDB" id="F2LUF5"/>
<name>F2LUF5_HIPMA</name>
<dbReference type="InParanoid" id="F2LUF5"/>
<evidence type="ECO:0000256" key="4">
    <source>
        <dbReference type="ARBA" id="ARBA00022777"/>
    </source>
</evidence>
<evidence type="ECO:0000256" key="2">
    <source>
        <dbReference type="ARBA" id="ARBA00022679"/>
    </source>
</evidence>
<dbReference type="eggNOG" id="COG1806">
    <property type="taxonomic scope" value="Bacteria"/>
</dbReference>
<feature type="binding site" evidence="5">
    <location>
        <begin position="151"/>
        <end position="158"/>
    </location>
    <ligand>
        <name>ADP</name>
        <dbReference type="ChEBI" id="CHEBI:456216"/>
    </ligand>
</feature>
<gene>
    <name evidence="6" type="ordered locus">Hipma_0510</name>
</gene>
<evidence type="ECO:0000313" key="6">
    <source>
        <dbReference type="EMBL" id="AEA33481.1"/>
    </source>
</evidence>
<dbReference type="PANTHER" id="PTHR31756:SF3">
    <property type="entry name" value="PYRUVATE, PHOSPHATE DIKINASE REGULATORY PROTEIN 1, CHLOROPLASTIC"/>
    <property type="match status" value="1"/>
</dbReference>
<dbReference type="EC" id="2.7.4.27" evidence="5"/>
<dbReference type="STRING" id="760142.Hipma_0510"/>
<dbReference type="GO" id="GO:0016776">
    <property type="term" value="F:phosphotransferase activity, phosphate group as acceptor"/>
    <property type="evidence" value="ECO:0007669"/>
    <property type="project" value="UniProtKB-UniRule"/>
</dbReference>
<accession>F2LUF5</accession>
<keyword evidence="1 5" id="KW-0723">Serine/threonine-protein kinase</keyword>
<protein>
    <recommendedName>
        <fullName evidence="5">Putative pyruvate, phosphate dikinase regulatory protein</fullName>
        <shortName evidence="5">PPDK regulatory protein</shortName>
        <ecNumber evidence="5">2.7.11.32</ecNumber>
        <ecNumber evidence="5">2.7.4.27</ecNumber>
    </recommendedName>
</protein>
<dbReference type="GO" id="GO:0043531">
    <property type="term" value="F:ADP binding"/>
    <property type="evidence" value="ECO:0007669"/>
    <property type="project" value="UniProtKB-UniRule"/>
</dbReference>
<reference evidence="7" key="2">
    <citation type="submission" date="2011-03" db="EMBL/GenBank/DDBJ databases">
        <title>The complete genome of Hippea maritima DSM 10411.</title>
        <authorList>
            <consortium name="US DOE Joint Genome Institute (JGI-PGF)"/>
            <person name="Lucas S."/>
            <person name="Copeland A."/>
            <person name="Lapidus A."/>
            <person name="Bruce D."/>
            <person name="Goodwin L."/>
            <person name="Pitluck S."/>
            <person name="Peters L."/>
            <person name="Kyrpides N."/>
            <person name="Mavromatis K."/>
            <person name="Pagani I."/>
            <person name="Ivanova N."/>
            <person name="Mikhailova N."/>
            <person name="Lu M."/>
            <person name="Detter J.C."/>
            <person name="Tapia R."/>
            <person name="Han C."/>
            <person name="Land M."/>
            <person name="Hauser L."/>
            <person name="Markowitz V."/>
            <person name="Cheng J.-F."/>
            <person name="Hugenholtz P."/>
            <person name="Woyke T."/>
            <person name="Wu D."/>
            <person name="Spring S."/>
            <person name="Schroeder M."/>
            <person name="Brambilla E."/>
            <person name="Klenk H.-P."/>
            <person name="Eisen J.A."/>
        </authorList>
    </citation>
    <scope>NUCLEOTIDE SEQUENCE [LARGE SCALE GENOMIC DNA]</scope>
    <source>
        <strain evidence="7">ATCC 700847 / DSM 10411 / MH2</strain>
    </source>
</reference>
<dbReference type="OrthoDB" id="9782201at2"/>
<dbReference type="GO" id="GO:0005524">
    <property type="term" value="F:ATP binding"/>
    <property type="evidence" value="ECO:0007669"/>
    <property type="project" value="InterPro"/>
</dbReference>
<sequence>MEAEPKYIYLISDGTGETATKIAKAFLVQFKYPNIIKRKFIEVREKEKIDEIVEKAKDERPLVVLTIADKDLRDYANERFNQIGVIILDLFGYYINKFEEFFGQKARNVSGLLHRISDRYFEKIKAIEYTVEHDDNRSSRNLDQADIILVGLSRTSKTPLSIYLAQEGGYKVANFAIVKGEKLPDSLFEVDQNKIVGLTIDPMRLYEIRKQRAKKLGLANSSYASLSRIYEEVEYANSIFKKHPQWLIVDVTNRSVEETASEIVSKLFGRKL</sequence>
<keyword evidence="7" id="KW-1185">Reference proteome</keyword>
<dbReference type="InterPro" id="IPR005177">
    <property type="entry name" value="Kinase-pyrophosphorylase"/>
</dbReference>
<keyword evidence="4 5" id="KW-0418">Kinase</keyword>
<evidence type="ECO:0000313" key="7">
    <source>
        <dbReference type="Proteomes" id="UP000008139"/>
    </source>
</evidence>
<dbReference type="PANTHER" id="PTHR31756">
    <property type="entry name" value="PYRUVATE, PHOSPHATE DIKINASE REGULATORY PROTEIN 1, CHLOROPLASTIC"/>
    <property type="match status" value="1"/>
</dbReference>
<comment type="function">
    <text evidence="5">Bifunctional serine/threonine kinase and phosphorylase involved in the regulation of the pyruvate, phosphate dikinase (PPDK) by catalyzing its phosphorylation/dephosphorylation.</text>
</comment>
<reference evidence="6 7" key="1">
    <citation type="journal article" date="2011" name="Stand. Genomic Sci.">
        <title>Complete genome sequence of the thermophilic sulfur-reducer Hippea maritima type strain (MH(2)).</title>
        <authorList>
            <person name="Huntemann M."/>
            <person name="Lu M."/>
            <person name="Nolan M."/>
            <person name="Lapidus A."/>
            <person name="Lucas S."/>
            <person name="Hammon N."/>
            <person name="Deshpande S."/>
            <person name="Cheng J.F."/>
            <person name="Tapia R."/>
            <person name="Han C."/>
            <person name="Goodwin L."/>
            <person name="Pitluck S."/>
            <person name="Liolios K."/>
            <person name="Pagani I."/>
            <person name="Ivanova N."/>
            <person name="Ovchinikova G."/>
            <person name="Pati A."/>
            <person name="Chen A."/>
            <person name="Palaniappan K."/>
            <person name="Land M."/>
            <person name="Hauser L."/>
            <person name="Jeffries C.D."/>
            <person name="Detter J.C."/>
            <person name="Brambilla E.M."/>
            <person name="Rohde M."/>
            <person name="Spring S."/>
            <person name="Goker M."/>
            <person name="Woyke T."/>
            <person name="Bristow J."/>
            <person name="Eisen J.A."/>
            <person name="Markowitz V."/>
            <person name="Hugenholtz P."/>
            <person name="Kyrpides N.C."/>
            <person name="Klenk H.P."/>
            <person name="Mavromatis K."/>
        </authorList>
    </citation>
    <scope>NUCLEOTIDE SEQUENCE [LARGE SCALE GENOMIC DNA]</scope>
    <source>
        <strain evidence="7">ATCC 700847 / DSM 10411 / MH2</strain>
    </source>
</reference>
<keyword evidence="2 5" id="KW-0808">Transferase</keyword>
<evidence type="ECO:0000256" key="5">
    <source>
        <dbReference type="HAMAP-Rule" id="MF_00921"/>
    </source>
</evidence>
<evidence type="ECO:0000256" key="3">
    <source>
        <dbReference type="ARBA" id="ARBA00022741"/>
    </source>
</evidence>
<comment type="catalytic activity">
    <reaction evidence="5">
        <text>N(tele)-phospho-L-histidyl/L-threonyl-[pyruvate, phosphate dikinase] + ADP = N(tele)-phospho-L-histidyl/O-phospho-L-threonyl-[pyruvate, phosphate dikinase] + AMP + H(+)</text>
        <dbReference type="Rhea" id="RHEA:43692"/>
        <dbReference type="Rhea" id="RHEA-COMP:10650"/>
        <dbReference type="Rhea" id="RHEA-COMP:10651"/>
        <dbReference type="ChEBI" id="CHEBI:15378"/>
        <dbReference type="ChEBI" id="CHEBI:30013"/>
        <dbReference type="ChEBI" id="CHEBI:61977"/>
        <dbReference type="ChEBI" id="CHEBI:83586"/>
        <dbReference type="ChEBI" id="CHEBI:456215"/>
        <dbReference type="ChEBI" id="CHEBI:456216"/>
        <dbReference type="EC" id="2.7.11.32"/>
    </reaction>
</comment>
<dbReference type="Pfam" id="PF03618">
    <property type="entry name" value="Kinase-PPPase"/>
    <property type="match status" value="1"/>
</dbReference>
<keyword evidence="3 5" id="KW-0547">Nucleotide-binding</keyword>